<comment type="caution">
    <text evidence="1">The sequence shown here is derived from an EMBL/GenBank/DDBJ whole genome shotgun (WGS) entry which is preliminary data.</text>
</comment>
<dbReference type="EMBL" id="CM037152">
    <property type="protein sequence ID" value="KAH7836025.1"/>
    <property type="molecule type" value="Genomic_DNA"/>
</dbReference>
<dbReference type="Proteomes" id="UP000828048">
    <property type="component" value="Chromosome 2"/>
</dbReference>
<proteinExistence type="predicted"/>
<name>A0ACB7X6A9_9ERIC</name>
<accession>A0ACB7X6A9</accession>
<keyword evidence="2" id="KW-1185">Reference proteome</keyword>
<evidence type="ECO:0000313" key="2">
    <source>
        <dbReference type="Proteomes" id="UP000828048"/>
    </source>
</evidence>
<reference evidence="1 2" key="1">
    <citation type="journal article" date="2021" name="Hortic Res">
        <title>High-quality reference genome and annotation aids understanding of berry development for evergreen blueberry (Vaccinium darrowii).</title>
        <authorList>
            <person name="Yu J."/>
            <person name="Hulse-Kemp A.M."/>
            <person name="Babiker E."/>
            <person name="Staton M."/>
        </authorList>
    </citation>
    <scope>NUCLEOTIDE SEQUENCE [LARGE SCALE GENOMIC DNA]</scope>
    <source>
        <strain evidence="2">cv. NJ 8807/NJ 8810</strain>
        <tissue evidence="1">Young leaf</tissue>
    </source>
</reference>
<organism evidence="1 2">
    <name type="scientific">Vaccinium darrowii</name>
    <dbReference type="NCBI Taxonomy" id="229202"/>
    <lineage>
        <taxon>Eukaryota</taxon>
        <taxon>Viridiplantae</taxon>
        <taxon>Streptophyta</taxon>
        <taxon>Embryophyta</taxon>
        <taxon>Tracheophyta</taxon>
        <taxon>Spermatophyta</taxon>
        <taxon>Magnoliopsida</taxon>
        <taxon>eudicotyledons</taxon>
        <taxon>Gunneridae</taxon>
        <taxon>Pentapetalae</taxon>
        <taxon>asterids</taxon>
        <taxon>Ericales</taxon>
        <taxon>Ericaceae</taxon>
        <taxon>Vaccinioideae</taxon>
        <taxon>Vaccinieae</taxon>
        <taxon>Vaccinium</taxon>
    </lineage>
</organism>
<evidence type="ECO:0000313" key="1">
    <source>
        <dbReference type="EMBL" id="KAH7836025.1"/>
    </source>
</evidence>
<protein>
    <submittedName>
        <fullName evidence="1">Uncharacterized protein</fullName>
    </submittedName>
</protein>
<gene>
    <name evidence="1" type="ORF">Vadar_032054</name>
</gene>
<sequence>MVQNGPDDIVTDQQLASSKKSTRLGPAQWVKSGSTRVGSGVGSTWDGFRLQVGSSGRIRNAGEDSGDKAPGPDGYSCCFFRKNWDVVGHNVVQAVQHFFFLPRSWLRIGKLLLCVIPNSNSHLIIKDIRLIACKCVTKVLANRIQPLLPSLICPCQSGFAKGRLSTLENVLLMQEITKNYHKDKGRPRCANGFNEGSDWAFFFA</sequence>